<feature type="chain" id="PRO_5013346983" evidence="4">
    <location>
        <begin position="17"/>
        <end position="1024"/>
    </location>
</feature>
<evidence type="ECO:0000313" key="8">
    <source>
        <dbReference type="EMBL" id="OWF36676.1"/>
    </source>
</evidence>
<evidence type="ECO:0000259" key="6">
    <source>
        <dbReference type="PROSITE" id="PS50835"/>
    </source>
</evidence>
<sequence>METLLALSLCIVAVAAIQDPCTNYRDISEPHRSVAFIPEGTDRLICDHALIQGWYKFANGDMPTSCVPTYHCGTNAPIWFNGHLPSVADGIITGKACINFGQASSATAYGGSSCCHHSLPIQIKNCGAFNVYHLARTPACFMAYCAGNQHVCPIGQTNIGSNKCMDLYPKMTHFPTLGQPYIDPNNHVQFPCHIPFPKGEPDVAFDVTWTVDGQMITDPNTNAPVVTTLTGDNRDALLDSIHMEGHMGKTLKCNVTSYHATSPGIKSDTLSSNGFWAGIRASTNAIIVDEKGAEQEVTLESTVPIPCNDPHKQACSVSVEMMSSKDPFDISTSSCTYDLKYDNVSHTYKATIKVTATRDFVKDGDQVHELAFRPLLTWQSPMFNGYNIHPIQVTSRDRPHALCSASGDPHFRQIDRKGRLDVYEVGDFIMYKSTTRPFEIQIRTWSCGHYNPCICAIVAREGNDVVSIDMCEKRKNQLAAPDVKILSNGPLHSMTIDRDTSGKNFFLNFASGTRLTVGAHTTDYHHTGEIDGHMSLSLQSPTDDIEKAEGLCGTFDGRDTNDLEGADHKIYDSHHIRDFYHSWLLKPGTSMFDALPLFNTRYDRPESLCKCDHAKADCTKSKGNNPGAKNCNGKCTPFQPQGGTHPRDLDFPFEAPVKRDFNTIHIRSRRSFPTPSGITEAMATTTCTTAIHSSSLYNRCRTVLASEISQHYIDACVEDMMFADGDEFNLVHMNSFDIECQDAVLRDVSNYAIGLNKERIPPTDVTTHMCSNQCSRRGTCHEGTCTCQTGYTGADCSVPEGVAPVVSHLRGDGLCDFRDRPCMKVQVIAQHLMDGPGLKCRYQAAEVRDGSLHPYGSVIEAPAKFISFLEVECSLPPSDVATRDSTVGGFMVAVTANRLQYSTPKPFVVFDGSCQVCDVTGNCTLKDNTCLIDNSCRAPGEQNAEHTGYCSPSSDAHSWTSGAAITEINHYTSTGSGCQCGFDKTRFDCACCTNNGCQCGDARPHICTSCGKLDSCSAYPDIDV</sequence>
<dbReference type="PROSITE" id="PS00022">
    <property type="entry name" value="EGF_1"/>
    <property type="match status" value="1"/>
</dbReference>
<accession>A0A210PJS2</accession>
<dbReference type="OrthoDB" id="6049036at2759"/>
<dbReference type="Pfam" id="PF23106">
    <property type="entry name" value="EGF_Teneurin"/>
    <property type="match status" value="1"/>
</dbReference>
<dbReference type="InterPro" id="IPR058727">
    <property type="entry name" value="Helical_Vwde"/>
</dbReference>
<keyword evidence="3" id="KW-0245">EGF-like domain</keyword>
<reference evidence="8 9" key="1">
    <citation type="journal article" date="2017" name="Nat. Ecol. Evol.">
        <title>Scallop genome provides insights into evolution of bilaterian karyotype and development.</title>
        <authorList>
            <person name="Wang S."/>
            <person name="Zhang J."/>
            <person name="Jiao W."/>
            <person name="Li J."/>
            <person name="Xun X."/>
            <person name="Sun Y."/>
            <person name="Guo X."/>
            <person name="Huan P."/>
            <person name="Dong B."/>
            <person name="Zhang L."/>
            <person name="Hu X."/>
            <person name="Sun X."/>
            <person name="Wang J."/>
            <person name="Zhao C."/>
            <person name="Wang Y."/>
            <person name="Wang D."/>
            <person name="Huang X."/>
            <person name="Wang R."/>
            <person name="Lv J."/>
            <person name="Li Y."/>
            <person name="Zhang Z."/>
            <person name="Liu B."/>
            <person name="Lu W."/>
            <person name="Hui Y."/>
            <person name="Liang J."/>
            <person name="Zhou Z."/>
            <person name="Hou R."/>
            <person name="Li X."/>
            <person name="Liu Y."/>
            <person name="Li H."/>
            <person name="Ning X."/>
            <person name="Lin Y."/>
            <person name="Zhao L."/>
            <person name="Xing Q."/>
            <person name="Dou J."/>
            <person name="Li Y."/>
            <person name="Mao J."/>
            <person name="Guo H."/>
            <person name="Dou H."/>
            <person name="Li T."/>
            <person name="Mu C."/>
            <person name="Jiang W."/>
            <person name="Fu Q."/>
            <person name="Fu X."/>
            <person name="Miao Y."/>
            <person name="Liu J."/>
            <person name="Yu Q."/>
            <person name="Li R."/>
            <person name="Liao H."/>
            <person name="Li X."/>
            <person name="Kong Y."/>
            <person name="Jiang Z."/>
            <person name="Chourrout D."/>
            <person name="Li R."/>
            <person name="Bao Z."/>
        </authorList>
    </citation>
    <scope>NUCLEOTIDE SEQUENCE [LARGE SCALE GENOMIC DNA]</scope>
    <source>
        <strain evidence="8 9">PY_sf001</strain>
    </source>
</reference>
<dbReference type="Pfam" id="PF26129">
    <property type="entry name" value="Vwde"/>
    <property type="match status" value="1"/>
</dbReference>
<dbReference type="PROSITE" id="PS01186">
    <property type="entry name" value="EGF_2"/>
    <property type="match status" value="1"/>
</dbReference>
<comment type="caution">
    <text evidence="8">The sequence shown here is derived from an EMBL/GenBank/DDBJ whole genome shotgun (WGS) entry which is preliminary data.</text>
</comment>
<feature type="domain" description="VWFD" evidence="7">
    <location>
        <begin position="401"/>
        <end position="591"/>
    </location>
</feature>
<protein>
    <submittedName>
        <fullName evidence="8">von Willebrand factor D and EGF domain-containing protein</fullName>
    </submittedName>
</protein>
<evidence type="ECO:0000259" key="7">
    <source>
        <dbReference type="PROSITE" id="PS51233"/>
    </source>
</evidence>
<evidence type="ECO:0000256" key="3">
    <source>
        <dbReference type="PROSITE-ProRule" id="PRU00076"/>
    </source>
</evidence>
<organism evidence="8 9">
    <name type="scientific">Mizuhopecten yessoensis</name>
    <name type="common">Japanese scallop</name>
    <name type="synonym">Patinopecten yessoensis</name>
    <dbReference type="NCBI Taxonomy" id="6573"/>
    <lineage>
        <taxon>Eukaryota</taxon>
        <taxon>Metazoa</taxon>
        <taxon>Spiralia</taxon>
        <taxon>Lophotrochozoa</taxon>
        <taxon>Mollusca</taxon>
        <taxon>Bivalvia</taxon>
        <taxon>Autobranchia</taxon>
        <taxon>Pteriomorphia</taxon>
        <taxon>Pectinida</taxon>
        <taxon>Pectinoidea</taxon>
        <taxon>Pectinidae</taxon>
        <taxon>Mizuhopecten</taxon>
    </lineage>
</organism>
<dbReference type="GO" id="GO:0009986">
    <property type="term" value="C:cell surface"/>
    <property type="evidence" value="ECO:0007669"/>
    <property type="project" value="TreeGrafter"/>
</dbReference>
<comment type="caution">
    <text evidence="3">Lacks conserved residue(s) required for the propagation of feature annotation.</text>
</comment>
<dbReference type="PROSITE" id="PS50026">
    <property type="entry name" value="EGF_3"/>
    <property type="match status" value="1"/>
</dbReference>
<dbReference type="Pfam" id="PF23283">
    <property type="entry name" value="D8C_UMOD"/>
    <property type="match status" value="1"/>
</dbReference>
<dbReference type="InterPro" id="IPR007110">
    <property type="entry name" value="Ig-like_dom"/>
</dbReference>
<feature type="domain" description="Ig-like" evidence="6">
    <location>
        <begin position="169"/>
        <end position="271"/>
    </location>
</feature>
<proteinExistence type="predicted"/>
<feature type="disulfide bond" evidence="3">
    <location>
        <begin position="787"/>
        <end position="796"/>
    </location>
</feature>
<dbReference type="PANTHER" id="PTHR14949:SF51">
    <property type="entry name" value="VON WILLEBRAND FACTOR D AND EGF DOMAIN-CONTAINING PROTEIN"/>
    <property type="match status" value="1"/>
</dbReference>
<dbReference type="PROSITE" id="PS51233">
    <property type="entry name" value="VWFD"/>
    <property type="match status" value="1"/>
</dbReference>
<evidence type="ECO:0000259" key="5">
    <source>
        <dbReference type="PROSITE" id="PS50026"/>
    </source>
</evidence>
<evidence type="ECO:0000313" key="9">
    <source>
        <dbReference type="Proteomes" id="UP000242188"/>
    </source>
</evidence>
<keyword evidence="2 3" id="KW-1015">Disulfide bond</keyword>
<name>A0A210PJS2_MIZYE</name>
<dbReference type="PROSITE" id="PS50835">
    <property type="entry name" value="IG_LIKE"/>
    <property type="match status" value="1"/>
</dbReference>
<dbReference type="Proteomes" id="UP000242188">
    <property type="component" value="Unassembled WGS sequence"/>
</dbReference>
<feature type="signal peptide" evidence="4">
    <location>
        <begin position="1"/>
        <end position="16"/>
    </location>
</feature>
<dbReference type="AlphaFoldDB" id="A0A210PJS2"/>
<dbReference type="GO" id="GO:0005576">
    <property type="term" value="C:extracellular region"/>
    <property type="evidence" value="ECO:0007669"/>
    <property type="project" value="TreeGrafter"/>
</dbReference>
<evidence type="ECO:0000256" key="2">
    <source>
        <dbReference type="ARBA" id="ARBA00023157"/>
    </source>
</evidence>
<dbReference type="InterPro" id="IPR000742">
    <property type="entry name" value="EGF"/>
</dbReference>
<dbReference type="PANTHER" id="PTHR14949">
    <property type="entry name" value="EGF-LIKE-DOMAIN, MULTIPLE 7, 8"/>
    <property type="match status" value="1"/>
</dbReference>
<dbReference type="InterPro" id="IPR057774">
    <property type="entry name" value="D8C_UMOD/GP2/OIT3-like"/>
</dbReference>
<feature type="disulfide bond" evidence="3">
    <location>
        <begin position="770"/>
        <end position="780"/>
    </location>
</feature>
<dbReference type="STRING" id="6573.A0A210PJS2"/>
<evidence type="ECO:0000256" key="4">
    <source>
        <dbReference type="SAM" id="SignalP"/>
    </source>
</evidence>
<dbReference type="GO" id="GO:0005102">
    <property type="term" value="F:signaling receptor binding"/>
    <property type="evidence" value="ECO:0007669"/>
    <property type="project" value="TreeGrafter"/>
</dbReference>
<feature type="domain" description="EGF-like" evidence="5">
    <location>
        <begin position="766"/>
        <end position="797"/>
    </location>
</feature>
<dbReference type="EMBL" id="NEDP02076505">
    <property type="protein sequence ID" value="OWF36676.1"/>
    <property type="molecule type" value="Genomic_DNA"/>
</dbReference>
<dbReference type="Gene3D" id="2.10.25.10">
    <property type="entry name" value="Laminin"/>
    <property type="match status" value="1"/>
</dbReference>
<evidence type="ECO:0000256" key="1">
    <source>
        <dbReference type="ARBA" id="ARBA00022729"/>
    </source>
</evidence>
<keyword evidence="9" id="KW-1185">Reference proteome</keyword>
<dbReference type="InterPro" id="IPR001846">
    <property type="entry name" value="VWF_type-D"/>
</dbReference>
<dbReference type="InterPro" id="IPR050969">
    <property type="entry name" value="Dev_Signal_Modulators"/>
</dbReference>
<keyword evidence="1 4" id="KW-0732">Signal</keyword>
<gene>
    <name evidence="8" type="ORF">KP79_PYT03014</name>
</gene>